<dbReference type="Gene3D" id="3.40.50.970">
    <property type="match status" value="1"/>
</dbReference>
<dbReference type="KEGG" id="nall:PP769_06220"/>
<comment type="cofactor">
    <cofactor evidence="1">
        <name>Mg(2+)</name>
        <dbReference type="ChEBI" id="CHEBI:18420"/>
    </cofactor>
</comment>
<organism evidence="5 6">
    <name type="scientific">Candidatus Nitrospira allomarina</name>
    <dbReference type="NCBI Taxonomy" id="3020900"/>
    <lineage>
        <taxon>Bacteria</taxon>
        <taxon>Pseudomonadati</taxon>
        <taxon>Nitrospirota</taxon>
        <taxon>Nitrospiria</taxon>
        <taxon>Nitrospirales</taxon>
        <taxon>Nitrospiraceae</taxon>
        <taxon>Nitrospira</taxon>
    </lineage>
</organism>
<dbReference type="InterPro" id="IPR005477">
    <property type="entry name" value="Dxylulose-5-P_synthase"/>
</dbReference>
<evidence type="ECO:0000313" key="5">
    <source>
        <dbReference type="EMBL" id="WNM59356.1"/>
    </source>
</evidence>
<protein>
    <submittedName>
        <fullName evidence="5">1-deoxy-D-xylulose-5-phosphate synthase N-terminal domain-containing protein</fullName>
    </submittedName>
</protein>
<evidence type="ECO:0000256" key="2">
    <source>
        <dbReference type="ARBA" id="ARBA00011738"/>
    </source>
</evidence>
<comment type="subunit">
    <text evidence="2">Homodimer.</text>
</comment>
<accession>A0AA96JXR4</accession>
<sequence>MSLLKRIESPADLKKLSRDQFPELCQEIRELIIEVISHVGGAFGLQFRRGGVDGGFAVFIEHARR</sequence>
<dbReference type="GO" id="GO:0016114">
    <property type="term" value="P:terpenoid biosynthetic process"/>
    <property type="evidence" value="ECO:0007669"/>
    <property type="project" value="InterPro"/>
</dbReference>
<dbReference type="Pfam" id="PF13292">
    <property type="entry name" value="DXP_synthase_N"/>
    <property type="match status" value="1"/>
</dbReference>
<evidence type="ECO:0000313" key="6">
    <source>
        <dbReference type="Proteomes" id="UP001302719"/>
    </source>
</evidence>
<keyword evidence="6" id="KW-1185">Reference proteome</keyword>
<dbReference type="Proteomes" id="UP001302719">
    <property type="component" value="Chromosome"/>
</dbReference>
<evidence type="ECO:0000256" key="1">
    <source>
        <dbReference type="ARBA" id="ARBA00001946"/>
    </source>
</evidence>
<dbReference type="GO" id="GO:0008661">
    <property type="term" value="F:1-deoxy-D-xylulose-5-phosphate synthase activity"/>
    <property type="evidence" value="ECO:0007669"/>
    <property type="project" value="InterPro"/>
</dbReference>
<dbReference type="AlphaFoldDB" id="A0AA96JXR4"/>
<name>A0AA96JXR4_9BACT</name>
<dbReference type="EMBL" id="CP116967">
    <property type="protein sequence ID" value="WNM59356.1"/>
    <property type="molecule type" value="Genomic_DNA"/>
</dbReference>
<proteinExistence type="predicted"/>
<reference evidence="5 6" key="1">
    <citation type="submission" date="2023-01" db="EMBL/GenBank/DDBJ databases">
        <title>Cultivation and genomic characterization of new, ubiquitous marine nitrite-oxidizing bacteria from the Nitrospirales.</title>
        <authorList>
            <person name="Mueller A.J."/>
            <person name="Daebeler A."/>
            <person name="Herbold C.W."/>
            <person name="Kirkegaard R.H."/>
            <person name="Daims H."/>
        </authorList>
    </citation>
    <scope>NUCLEOTIDE SEQUENCE [LARGE SCALE GENOMIC DNA]</scope>
    <source>
        <strain evidence="5 6">VA</strain>
    </source>
</reference>
<keyword evidence="3" id="KW-0808">Transferase</keyword>
<evidence type="ECO:0000256" key="4">
    <source>
        <dbReference type="ARBA" id="ARBA00023052"/>
    </source>
</evidence>
<keyword evidence="4" id="KW-0786">Thiamine pyrophosphate</keyword>
<evidence type="ECO:0000256" key="3">
    <source>
        <dbReference type="ARBA" id="ARBA00022679"/>
    </source>
</evidence>
<gene>
    <name evidence="5" type="ORF">PP769_06220</name>
</gene>